<dbReference type="RefSeq" id="WP_208472124.1">
    <property type="nucleotide sequence ID" value="NZ_JAGFNS010000033.1"/>
</dbReference>
<dbReference type="EMBL" id="JAGFNS010000033">
    <property type="protein sequence ID" value="MBO3742970.1"/>
    <property type="molecule type" value="Genomic_DNA"/>
</dbReference>
<keyword evidence="1" id="KW-0472">Membrane</keyword>
<evidence type="ECO:0000256" key="1">
    <source>
        <dbReference type="SAM" id="Phobius"/>
    </source>
</evidence>
<keyword evidence="1" id="KW-1133">Transmembrane helix</keyword>
<feature type="transmembrane region" description="Helical" evidence="1">
    <location>
        <begin position="26"/>
        <end position="47"/>
    </location>
</feature>
<keyword evidence="3" id="KW-1185">Reference proteome</keyword>
<protein>
    <submittedName>
        <fullName evidence="2">Uncharacterized protein</fullName>
    </submittedName>
</protein>
<accession>A0ABS3UWJ6</accession>
<feature type="transmembrane region" description="Helical" evidence="1">
    <location>
        <begin position="59"/>
        <end position="79"/>
    </location>
</feature>
<evidence type="ECO:0000313" key="3">
    <source>
        <dbReference type="Proteomes" id="UP000679690"/>
    </source>
</evidence>
<feature type="transmembrane region" description="Helical" evidence="1">
    <location>
        <begin position="99"/>
        <end position="119"/>
    </location>
</feature>
<sequence>MRPHMDVRRLAAIDMWGSTGAPWRRWVILVEFLLGVVGVALLGILLASSGGAFRAVVGWWMIGVAANYLPLSAHGLTLIRPGALEKEIQGVDVPADLRHYTGAQLWVMVPLLLLLLGLLQWRGDRRHRA</sequence>
<dbReference type="Proteomes" id="UP000679690">
    <property type="component" value="Unassembled WGS sequence"/>
</dbReference>
<comment type="caution">
    <text evidence="2">The sequence shown here is derived from an EMBL/GenBank/DDBJ whole genome shotgun (WGS) entry which is preliminary data.</text>
</comment>
<organism evidence="2 3">
    <name type="scientific">Actinoplanes flavus</name>
    <dbReference type="NCBI Taxonomy" id="2820290"/>
    <lineage>
        <taxon>Bacteria</taxon>
        <taxon>Bacillati</taxon>
        <taxon>Actinomycetota</taxon>
        <taxon>Actinomycetes</taxon>
        <taxon>Micromonosporales</taxon>
        <taxon>Micromonosporaceae</taxon>
        <taxon>Actinoplanes</taxon>
    </lineage>
</organism>
<proteinExistence type="predicted"/>
<gene>
    <name evidence="2" type="ORF">J5X75_36245</name>
</gene>
<evidence type="ECO:0000313" key="2">
    <source>
        <dbReference type="EMBL" id="MBO3742970.1"/>
    </source>
</evidence>
<name>A0ABS3UWJ6_9ACTN</name>
<reference evidence="2 3" key="1">
    <citation type="submission" date="2021-03" db="EMBL/GenBank/DDBJ databases">
        <title>Actinoplanes flavus sp. nov., a novel actinomycete isolated from Coconut Palm rhizosphere soil.</title>
        <authorList>
            <person name="Luo X."/>
        </authorList>
    </citation>
    <scope>NUCLEOTIDE SEQUENCE [LARGE SCALE GENOMIC DNA]</scope>
    <source>
        <strain evidence="2 3">NEAU-H7</strain>
    </source>
</reference>
<keyword evidence="1" id="KW-0812">Transmembrane</keyword>